<name>A0A2V2Z252_9BACL</name>
<dbReference type="NCBIfam" id="TIGR02832">
    <property type="entry name" value="spo_yunB"/>
    <property type="match status" value="1"/>
</dbReference>
<dbReference type="Pfam" id="PF09560">
    <property type="entry name" value="Spore_YunB"/>
    <property type="match status" value="1"/>
</dbReference>
<proteinExistence type="predicted"/>
<protein>
    <submittedName>
        <fullName evidence="2">Sporulation protein YunB</fullName>
    </submittedName>
</protein>
<reference evidence="2 3" key="1">
    <citation type="submission" date="2018-05" db="EMBL/GenBank/DDBJ databases">
        <title>Genomic Encyclopedia of Type Strains, Phase III (KMG-III): the genomes of soil and plant-associated and newly described type strains.</title>
        <authorList>
            <person name="Whitman W."/>
        </authorList>
    </citation>
    <scope>NUCLEOTIDE SEQUENCE [LARGE SCALE GENOMIC DNA]</scope>
    <source>
        <strain evidence="2 3">CECT 5696</strain>
    </source>
</reference>
<feature type="compositionally biased region" description="Polar residues" evidence="1">
    <location>
        <begin position="36"/>
        <end position="46"/>
    </location>
</feature>
<comment type="caution">
    <text evidence="2">The sequence shown here is derived from an EMBL/GenBank/DDBJ whole genome shotgun (WGS) entry which is preliminary data.</text>
</comment>
<sequence length="351" mass="37786">MARWGRRWMWSGRIRTVKFQSGSRLRPAKQARPFRGNSSIFSSLSRPSARPKRWHSSGSKPVRTSMLSGGGMRGQSGGFRLRKRTIILLLLGLFIASGSLTAAYIDRHLGPPLMNVAELRVKQIATQAINKAISEQVASKSDFEQLIDWKTNNSGKVSGFMLNYAEHMRITSQTISTVQQTLDDVGSIPERIPIGQAFGSTFISSYGPRVPVHFEPIGTVKVDLNTRQQDAGINMILVEVYIRIEAEVSIIIPFDTQPEKVTTEIPISYLLVVGDVPMYYYDNKGQPVGQSAAQAPNIAIPSAGTGASGSGDDGSHAASGNSTGSNGDNAAIGASGSVDESNSDEAGEEAK</sequence>
<evidence type="ECO:0000256" key="1">
    <source>
        <dbReference type="SAM" id="MobiDB-lite"/>
    </source>
</evidence>
<gene>
    <name evidence="2" type="ORF">DFQ01_109180</name>
</gene>
<dbReference type="InterPro" id="IPR014197">
    <property type="entry name" value="Sporulation_prot_YunB"/>
</dbReference>
<feature type="region of interest" description="Disordered" evidence="1">
    <location>
        <begin position="299"/>
        <end position="351"/>
    </location>
</feature>
<dbReference type="RefSeq" id="WP_245946681.1">
    <property type="nucleotide sequence ID" value="NZ_CP054613.1"/>
</dbReference>
<organism evidence="2 3">
    <name type="scientific">Paenibacillus cellulosilyticus</name>
    <dbReference type="NCBI Taxonomy" id="375489"/>
    <lineage>
        <taxon>Bacteria</taxon>
        <taxon>Bacillati</taxon>
        <taxon>Bacillota</taxon>
        <taxon>Bacilli</taxon>
        <taxon>Bacillales</taxon>
        <taxon>Paenibacillaceae</taxon>
        <taxon>Paenibacillus</taxon>
    </lineage>
</organism>
<evidence type="ECO:0000313" key="3">
    <source>
        <dbReference type="Proteomes" id="UP000246635"/>
    </source>
</evidence>
<feature type="compositionally biased region" description="Acidic residues" evidence="1">
    <location>
        <begin position="341"/>
        <end position="351"/>
    </location>
</feature>
<dbReference type="EMBL" id="QGTQ01000009">
    <property type="protein sequence ID" value="PWW02555.1"/>
    <property type="molecule type" value="Genomic_DNA"/>
</dbReference>
<evidence type="ECO:0000313" key="2">
    <source>
        <dbReference type="EMBL" id="PWW02555.1"/>
    </source>
</evidence>
<keyword evidence="3" id="KW-1185">Reference proteome</keyword>
<dbReference type="Proteomes" id="UP000246635">
    <property type="component" value="Unassembled WGS sequence"/>
</dbReference>
<accession>A0A2V2Z252</accession>
<dbReference type="AlphaFoldDB" id="A0A2V2Z252"/>
<feature type="region of interest" description="Disordered" evidence="1">
    <location>
        <begin position="21"/>
        <end position="74"/>
    </location>
</feature>